<organism evidence="4 5">
    <name type="scientific">Peribacillus asahii</name>
    <dbReference type="NCBI Taxonomy" id="228899"/>
    <lineage>
        <taxon>Bacteria</taxon>
        <taxon>Bacillati</taxon>
        <taxon>Bacillota</taxon>
        <taxon>Bacilli</taxon>
        <taxon>Bacillales</taxon>
        <taxon>Bacillaceae</taxon>
        <taxon>Peribacillus</taxon>
    </lineage>
</organism>
<dbReference type="Pfam" id="PF02738">
    <property type="entry name" value="MoCoBD_1"/>
    <property type="match status" value="1"/>
</dbReference>
<evidence type="ECO:0000256" key="2">
    <source>
        <dbReference type="ARBA" id="ARBA00023002"/>
    </source>
</evidence>
<dbReference type="SMART" id="SM01008">
    <property type="entry name" value="Ald_Xan_dh_C"/>
    <property type="match status" value="1"/>
</dbReference>
<dbReference type="Gene3D" id="3.90.1170.50">
    <property type="entry name" value="Aldehyde oxidase/xanthine dehydrogenase, a/b hammerhead"/>
    <property type="match status" value="1"/>
</dbReference>
<feature type="domain" description="Aldehyde oxidase/xanthine dehydrogenase a/b hammerhead" evidence="3">
    <location>
        <begin position="41"/>
        <end position="144"/>
    </location>
</feature>
<dbReference type="Proteomes" id="UP000266016">
    <property type="component" value="Unassembled WGS sequence"/>
</dbReference>
<dbReference type="InterPro" id="IPR000674">
    <property type="entry name" value="Ald_Oxase/Xan_DH_a/b"/>
</dbReference>
<dbReference type="InterPro" id="IPR037165">
    <property type="entry name" value="AldOxase/xan_DH_Mopterin-bd_sf"/>
</dbReference>
<dbReference type="EMBL" id="QWVS01000029">
    <property type="protein sequence ID" value="RID83984.1"/>
    <property type="molecule type" value="Genomic_DNA"/>
</dbReference>
<dbReference type="Gene3D" id="3.30.365.10">
    <property type="entry name" value="Aldehyde oxidase/xanthine dehydrogenase, molybdopterin binding domain"/>
    <property type="match status" value="4"/>
</dbReference>
<dbReference type="SUPFAM" id="SSF56003">
    <property type="entry name" value="Molybdenum cofactor-binding domain"/>
    <property type="match status" value="1"/>
</dbReference>
<proteinExistence type="predicted"/>
<keyword evidence="5" id="KW-1185">Reference proteome</keyword>
<dbReference type="InterPro" id="IPR016208">
    <property type="entry name" value="Ald_Oxase/xanthine_DH-like"/>
</dbReference>
<evidence type="ECO:0000313" key="5">
    <source>
        <dbReference type="Proteomes" id="UP000266016"/>
    </source>
</evidence>
<dbReference type="InterPro" id="IPR036856">
    <property type="entry name" value="Ald_Oxase/Xan_DH_a/b_sf"/>
</dbReference>
<keyword evidence="1" id="KW-0500">Molybdenum</keyword>
<reference evidence="4 5" key="1">
    <citation type="submission" date="2018-08" db="EMBL/GenBank/DDBJ databases">
        <title>Bacillus jemisoniae sp. nov., Bacillus chryseoplanitiae sp. nov., Bacillus resnikiae sp. nov., and Bacillus frankliniae sp. nov., isolated from Viking spacecraft and associated surfaces.</title>
        <authorList>
            <person name="Seuylemezian A."/>
            <person name="Vaishampayan P."/>
        </authorList>
    </citation>
    <scope>NUCLEOTIDE SEQUENCE [LARGE SCALE GENOMIC DNA]</scope>
    <source>
        <strain evidence="4 5">MA001</strain>
    </source>
</reference>
<gene>
    <name evidence="4" type="ORF">D1953_14800</name>
</gene>
<dbReference type="Pfam" id="PF01315">
    <property type="entry name" value="Ald_Xan_dh_C"/>
    <property type="match status" value="1"/>
</dbReference>
<comment type="caution">
    <text evidence="4">The sequence shown here is derived from an EMBL/GenBank/DDBJ whole genome shotgun (WGS) entry which is preliminary data.</text>
</comment>
<dbReference type="AlphaFoldDB" id="A0A398B3I5"/>
<accession>A0A398B3I5</accession>
<dbReference type="InterPro" id="IPR008274">
    <property type="entry name" value="AldOxase/xan_DH_MoCoBD1"/>
</dbReference>
<sequence length="802" mass="87910">MYTNINALGIERFHEKRGLGGNLLDIIGKGVIRKDSWDKVTGRAKYTDDYKSVGMLSCAKVISPYGHARITAIDTTEALKIPGVKAVIAGEHFPLTGEAIRDRPPIAVDKVRYHGEPVALVVADTLAQAQKAANLVKVYYELLPVVNSPTQAFQKNAPLVHERLGEYKKEEDSHPVPGTNIASLIKIRKGNMEKGWSDSEVTVEASYSFAPSDHAAMETRCSTCEILPDGTINIMTSSQAPFMVKTLIADYFGEDIGKIVVHTPFVGGAYGGKASVQLEILAYLASKAVGGRPVKVFNTREEDIITSPCHIGLDATVKIGADRNGKIKAMEILYLWDGGAYSDKAIDVTRSGAVDCTGPYNVENVWCNSYCMYTNHPYASPYRGFSHSELSFVMERTLDLLSQKLQMDPLELRFINAIRPGNTTPTRVLLNKSNLGDLPHCIEKLRHLIKWDEGSIKEIDERFVRVKGVSCSWKTSTIDTNAPSGVILTFNRDGSINLMSGIIEIGTGTKTVLAQILAERLKMDINQIHVRMKVDTETTPEHWKTVASRGTFMAGRATLNAADDVINQLKEVASCVLRAPKEDLEVANSRVFLRDDPSIGLHFKDIGYGYKYPNGNSIGGQIIGRGKYILRHITHLDPETGAGKPGPEWSVAAYGVEIEFDRKDYTYRLVNAAAVVDAGRVMNEKTALGQVMGAMSMGLAFAGRETFYFDDLGRVLNPQLRTYRPLRYGENPNYLVGFVENPQIDAPYGARGIGELGLMGMPGALGNALSVAAGVSLHNLPLIPELIWKAKKRQQSISGGKE</sequence>
<protein>
    <submittedName>
        <fullName evidence="4">Xanthine dehydrogenase family protein molybdopterin-binding subunit</fullName>
    </submittedName>
</protein>
<dbReference type="GO" id="GO:0016491">
    <property type="term" value="F:oxidoreductase activity"/>
    <property type="evidence" value="ECO:0007669"/>
    <property type="project" value="UniProtKB-KW"/>
</dbReference>
<dbReference type="InterPro" id="IPR046867">
    <property type="entry name" value="AldOxase/xan_DH_MoCoBD2"/>
</dbReference>
<evidence type="ECO:0000313" key="4">
    <source>
        <dbReference type="EMBL" id="RID83984.1"/>
    </source>
</evidence>
<keyword evidence="2" id="KW-0560">Oxidoreductase</keyword>
<dbReference type="GO" id="GO:0005506">
    <property type="term" value="F:iron ion binding"/>
    <property type="evidence" value="ECO:0007669"/>
    <property type="project" value="InterPro"/>
</dbReference>
<dbReference type="PANTHER" id="PTHR11908:SF132">
    <property type="entry name" value="ALDEHYDE OXIDASE 1-RELATED"/>
    <property type="match status" value="1"/>
</dbReference>
<name>A0A398B3I5_9BACI</name>
<dbReference type="Pfam" id="PF20256">
    <property type="entry name" value="MoCoBD_2"/>
    <property type="match status" value="1"/>
</dbReference>
<evidence type="ECO:0000256" key="1">
    <source>
        <dbReference type="ARBA" id="ARBA00022505"/>
    </source>
</evidence>
<dbReference type="PANTHER" id="PTHR11908">
    <property type="entry name" value="XANTHINE DEHYDROGENASE"/>
    <property type="match status" value="1"/>
</dbReference>
<dbReference type="SUPFAM" id="SSF54665">
    <property type="entry name" value="CO dehydrogenase molybdoprotein N-domain-like"/>
    <property type="match status" value="1"/>
</dbReference>
<evidence type="ECO:0000259" key="3">
    <source>
        <dbReference type="SMART" id="SM01008"/>
    </source>
</evidence>